<evidence type="ECO:0000313" key="2">
    <source>
        <dbReference type="EMBL" id="CAK9165328.1"/>
    </source>
</evidence>
<feature type="domain" description="Peptidase M16 N-terminal" evidence="1">
    <location>
        <begin position="83"/>
        <end position="149"/>
    </location>
</feature>
<accession>A0ABC8TDN2</accession>
<dbReference type="PANTHER" id="PTHR11851">
    <property type="entry name" value="METALLOPROTEASE"/>
    <property type="match status" value="1"/>
</dbReference>
<sequence length="151" mass="16626">MYDELAWLGPNVQFWGCKLCNFKCSCYRIIIIWGLFTWLIGEQSSSLPPLDIPLAGVSLPPPLPDYVEATKTKITTLPNGIIIASEISPSPTASIGLYVDCGSIYETPLSTGATHLLEWMAFKSTKNRSHLRIVREVEAIGGHVMASADWD</sequence>
<dbReference type="SUPFAM" id="SSF63411">
    <property type="entry name" value="LuxS/MPP-like metallohydrolase"/>
    <property type="match status" value="1"/>
</dbReference>
<dbReference type="InterPro" id="IPR011765">
    <property type="entry name" value="Pept_M16_N"/>
</dbReference>
<evidence type="ECO:0000313" key="3">
    <source>
        <dbReference type="Proteomes" id="UP001642360"/>
    </source>
</evidence>
<proteinExistence type="predicted"/>
<dbReference type="Pfam" id="PF00675">
    <property type="entry name" value="Peptidase_M16"/>
    <property type="match status" value="1"/>
</dbReference>
<reference evidence="2 3" key="1">
    <citation type="submission" date="2024-02" db="EMBL/GenBank/DDBJ databases">
        <authorList>
            <person name="Vignale AGUSTIN F."/>
            <person name="Sosa J E."/>
            <person name="Modenutti C."/>
        </authorList>
    </citation>
    <scope>NUCLEOTIDE SEQUENCE [LARGE SCALE GENOMIC DNA]</scope>
</reference>
<comment type="caution">
    <text evidence="2">The sequence shown here is derived from an EMBL/GenBank/DDBJ whole genome shotgun (WGS) entry which is preliminary data.</text>
</comment>
<name>A0ABC8TDN2_9AQUA</name>
<gene>
    <name evidence="2" type="ORF">ILEXP_LOCUS34491</name>
</gene>
<dbReference type="EMBL" id="CAUOFW020004369">
    <property type="protein sequence ID" value="CAK9165328.1"/>
    <property type="molecule type" value="Genomic_DNA"/>
</dbReference>
<organism evidence="2 3">
    <name type="scientific">Ilex paraguariensis</name>
    <name type="common">yerba mate</name>
    <dbReference type="NCBI Taxonomy" id="185542"/>
    <lineage>
        <taxon>Eukaryota</taxon>
        <taxon>Viridiplantae</taxon>
        <taxon>Streptophyta</taxon>
        <taxon>Embryophyta</taxon>
        <taxon>Tracheophyta</taxon>
        <taxon>Spermatophyta</taxon>
        <taxon>Magnoliopsida</taxon>
        <taxon>eudicotyledons</taxon>
        <taxon>Gunneridae</taxon>
        <taxon>Pentapetalae</taxon>
        <taxon>asterids</taxon>
        <taxon>campanulids</taxon>
        <taxon>Aquifoliales</taxon>
        <taxon>Aquifoliaceae</taxon>
        <taxon>Ilex</taxon>
    </lineage>
</organism>
<keyword evidence="3" id="KW-1185">Reference proteome</keyword>
<dbReference type="Proteomes" id="UP001642360">
    <property type="component" value="Unassembled WGS sequence"/>
</dbReference>
<dbReference type="AlphaFoldDB" id="A0ABC8TDN2"/>
<dbReference type="InterPro" id="IPR011249">
    <property type="entry name" value="Metalloenz_LuxS/M16"/>
</dbReference>
<dbReference type="PANTHER" id="PTHR11851:SF190">
    <property type="entry name" value="MITOCHONDRIAL-PROCESSING PEPTIDASE SUBUNIT ALPHA"/>
    <property type="match status" value="1"/>
</dbReference>
<evidence type="ECO:0000259" key="1">
    <source>
        <dbReference type="Pfam" id="PF00675"/>
    </source>
</evidence>
<dbReference type="Gene3D" id="3.30.830.10">
    <property type="entry name" value="Metalloenzyme, LuxS/M16 peptidase-like"/>
    <property type="match status" value="1"/>
</dbReference>
<protein>
    <recommendedName>
        <fullName evidence="1">Peptidase M16 N-terminal domain-containing protein</fullName>
    </recommendedName>
</protein>
<dbReference type="InterPro" id="IPR050361">
    <property type="entry name" value="MPP/UQCRC_Complex"/>
</dbReference>